<sequence>MRVAVCLRNSKFIQELAKRAVSVQICNLPSQFVSTVADEHWTDQVKIFRTYQNIDRSKFVFIGELSGPEKQELEGVRVVSSISELVGEEPQREQQSPIVDDEEPMTTEEIEEAFSVIWLPKEETPDYGDLSDEELFEFADDIISAPVDIALEEDEAEAIIGNEERIEEIAVEKESQVEVIDDEPDIVVIQPQAEDDKYVLEEVGEEPVRETEEAKEEPIQRVAAEAEEVPMQMEGAEPEEEQILEKAEVIKAEVTEDEEQPEFVDEIAEESEESSQSESNIVHAELQIDEVPVDFTEDELDLDILDIKEEAQIAEDTDDYSVSQQEAAFDSSGKSLVATPSIITFDESDESLTIEDDFGDEEDLEDIVPAKRKKIPKQAKEISQVITRFKKENRSISAGDTFVPVVPSALLESRPVSVESRFVVNRTRGYSGRCYVFGSAGGRSDSYLVAYNYACECSRVGLTKVILIDLDISSATLSRRIYEEAGLSFGDSCGIENVLKISASEYIGNLPVFTNQVSSQCGDTFSFIRGNDTYPHQVKRLLMQANFNLLVDNLKHIFDVVIIDVGSLKDLQKYKIDLLRAGHSVIVTYGCGTKRSVVDGQMICERLPCNCELVLTDYRITVNPIEVSKITHRRVCGTLPSIGWNTRSVPVFSEISSNGMDREWAQVVNALNRI</sequence>
<evidence type="ECO:0000313" key="2">
    <source>
        <dbReference type="EMBL" id="OUP70689.1"/>
    </source>
</evidence>
<proteinExistence type="predicted"/>
<evidence type="ECO:0000313" key="3">
    <source>
        <dbReference type="Proteomes" id="UP000196386"/>
    </source>
</evidence>
<dbReference type="Gene3D" id="3.40.50.300">
    <property type="entry name" value="P-loop containing nucleotide triphosphate hydrolases"/>
    <property type="match status" value="1"/>
</dbReference>
<dbReference type="EMBL" id="NFKP01000003">
    <property type="protein sequence ID" value="OUP70689.1"/>
    <property type="molecule type" value="Genomic_DNA"/>
</dbReference>
<dbReference type="InterPro" id="IPR027417">
    <property type="entry name" value="P-loop_NTPase"/>
</dbReference>
<protein>
    <submittedName>
        <fullName evidence="2">Uncharacterized protein</fullName>
    </submittedName>
</protein>
<dbReference type="Proteomes" id="UP000196386">
    <property type="component" value="Unassembled WGS sequence"/>
</dbReference>
<reference evidence="3" key="1">
    <citation type="submission" date="2017-04" db="EMBL/GenBank/DDBJ databases">
        <title>Function of individual gut microbiota members based on whole genome sequencing of pure cultures obtained from chicken caecum.</title>
        <authorList>
            <person name="Medvecky M."/>
            <person name="Cejkova D."/>
            <person name="Polansky O."/>
            <person name="Karasova D."/>
            <person name="Kubasova T."/>
            <person name="Cizek A."/>
            <person name="Rychlik I."/>
        </authorList>
    </citation>
    <scope>NUCLEOTIDE SEQUENCE [LARGE SCALE GENOMIC DNA]</scope>
    <source>
        <strain evidence="3">An175</strain>
    </source>
</reference>
<accession>A0A1Y4MRA8</accession>
<dbReference type="AlphaFoldDB" id="A0A1Y4MRA8"/>
<comment type="caution">
    <text evidence="2">The sequence shown here is derived from an EMBL/GenBank/DDBJ whole genome shotgun (WGS) entry which is preliminary data.</text>
</comment>
<dbReference type="RefSeq" id="WP_087299892.1">
    <property type="nucleotide sequence ID" value="NZ_NFKP01000003.1"/>
</dbReference>
<feature type="compositionally biased region" description="Acidic residues" evidence="1">
    <location>
        <begin position="255"/>
        <end position="275"/>
    </location>
</feature>
<organism evidence="2 3">
    <name type="scientific">Anaerotruncus colihominis</name>
    <dbReference type="NCBI Taxonomy" id="169435"/>
    <lineage>
        <taxon>Bacteria</taxon>
        <taxon>Bacillati</taxon>
        <taxon>Bacillota</taxon>
        <taxon>Clostridia</taxon>
        <taxon>Eubacteriales</taxon>
        <taxon>Oscillospiraceae</taxon>
        <taxon>Anaerotruncus</taxon>
    </lineage>
</organism>
<feature type="region of interest" description="Disordered" evidence="1">
    <location>
        <begin position="253"/>
        <end position="281"/>
    </location>
</feature>
<evidence type="ECO:0000256" key="1">
    <source>
        <dbReference type="SAM" id="MobiDB-lite"/>
    </source>
</evidence>
<name>A0A1Y4MRA8_9FIRM</name>
<gene>
    <name evidence="2" type="ORF">B5F11_04390</name>
</gene>